<dbReference type="OrthoDB" id="2447694at2759"/>
<protein>
    <submittedName>
        <fullName evidence="1">Uncharacterized protein</fullName>
    </submittedName>
</protein>
<proteinExistence type="predicted"/>
<comment type="caution">
    <text evidence="1">The sequence shown here is derived from an EMBL/GenBank/DDBJ whole genome shotgun (WGS) entry which is preliminary data.</text>
</comment>
<reference evidence="1 2" key="1">
    <citation type="submission" date="2018-08" db="EMBL/GenBank/DDBJ databases">
        <title>Genome and evolution of the arbuscular mycorrhizal fungus Diversispora epigaea (formerly Glomus versiforme) and its bacterial endosymbionts.</title>
        <authorList>
            <person name="Sun X."/>
            <person name="Fei Z."/>
            <person name="Harrison M."/>
        </authorList>
    </citation>
    <scope>NUCLEOTIDE SEQUENCE [LARGE SCALE GENOMIC DNA]</scope>
    <source>
        <strain evidence="1 2">IT104</strain>
    </source>
</reference>
<name>A0A397IUC0_9GLOM</name>
<dbReference type="EMBL" id="PQFF01000134">
    <property type="protein sequence ID" value="RHZ79605.1"/>
    <property type="molecule type" value="Genomic_DNA"/>
</dbReference>
<organism evidence="1 2">
    <name type="scientific">Diversispora epigaea</name>
    <dbReference type="NCBI Taxonomy" id="1348612"/>
    <lineage>
        <taxon>Eukaryota</taxon>
        <taxon>Fungi</taxon>
        <taxon>Fungi incertae sedis</taxon>
        <taxon>Mucoromycota</taxon>
        <taxon>Glomeromycotina</taxon>
        <taxon>Glomeromycetes</taxon>
        <taxon>Diversisporales</taxon>
        <taxon>Diversisporaceae</taxon>
        <taxon>Diversispora</taxon>
    </lineage>
</organism>
<dbReference type="AlphaFoldDB" id="A0A397IUC0"/>
<evidence type="ECO:0000313" key="1">
    <source>
        <dbReference type="EMBL" id="RHZ79605.1"/>
    </source>
</evidence>
<evidence type="ECO:0000313" key="2">
    <source>
        <dbReference type="Proteomes" id="UP000266861"/>
    </source>
</evidence>
<keyword evidence="2" id="KW-1185">Reference proteome</keyword>
<dbReference type="Proteomes" id="UP000266861">
    <property type="component" value="Unassembled WGS sequence"/>
</dbReference>
<gene>
    <name evidence="1" type="ORF">Glove_143g34</name>
</gene>
<sequence>MIKKFLRIPLLISQKIVKTSAELPNIATSASLFMKDDMKALKVKFIPASSKKHVISNIPDFKITNFPNEYLLPQVNRQILKDENFDVDKFGISNGNVRTFINKMNWVVANEGQVEGTREAKTDSLVDNLLRVANMDTDPLAIEFHPLCRIFLFDKPYISAEPEFVVSKRRKVLVVIEDKHIKNIRRMTDYGEAQLSAEIIACGNENTIDEVSDQTIFAMRVISMRVTFYKAVILKEYWTELCRGYPKKQSVEIMRWPIDNCKQTGLDLADPNEREEIFESLVKIHNIDQVIVEVLNIGT</sequence>
<accession>A0A397IUC0</accession>